<protein>
    <recommendedName>
        <fullName evidence="3 6">D-aminoacyl-tRNA deacylase</fullName>
        <ecNumber evidence="2 6">3.1.1.96</ecNumber>
    </recommendedName>
</protein>
<feature type="compositionally biased region" description="Low complexity" evidence="7">
    <location>
        <begin position="159"/>
        <end position="175"/>
    </location>
</feature>
<dbReference type="InterPro" id="IPR023509">
    <property type="entry name" value="DTD-like_sf"/>
</dbReference>
<evidence type="ECO:0000313" key="8">
    <source>
        <dbReference type="EMBL" id="KAF1970077.1"/>
    </source>
</evidence>
<dbReference type="NCBIfam" id="TIGR00256">
    <property type="entry name" value="D-aminoacyl-tRNA deacylase"/>
    <property type="match status" value="1"/>
</dbReference>
<keyword evidence="6" id="KW-0820">tRNA-binding</keyword>
<reference evidence="8" key="1">
    <citation type="journal article" date="2020" name="Stud. Mycol.">
        <title>101 Dothideomycetes genomes: a test case for predicting lifestyles and emergence of pathogens.</title>
        <authorList>
            <person name="Haridas S."/>
            <person name="Albert R."/>
            <person name="Binder M."/>
            <person name="Bloem J."/>
            <person name="Labutti K."/>
            <person name="Salamov A."/>
            <person name="Andreopoulos B."/>
            <person name="Baker S."/>
            <person name="Barry K."/>
            <person name="Bills G."/>
            <person name="Bluhm B."/>
            <person name="Cannon C."/>
            <person name="Castanera R."/>
            <person name="Culley D."/>
            <person name="Daum C."/>
            <person name="Ezra D."/>
            <person name="Gonzalez J."/>
            <person name="Henrissat B."/>
            <person name="Kuo A."/>
            <person name="Liang C."/>
            <person name="Lipzen A."/>
            <person name="Lutzoni F."/>
            <person name="Magnuson J."/>
            <person name="Mondo S."/>
            <person name="Nolan M."/>
            <person name="Ohm R."/>
            <person name="Pangilinan J."/>
            <person name="Park H.-J."/>
            <person name="Ramirez L."/>
            <person name="Alfaro M."/>
            <person name="Sun H."/>
            <person name="Tritt A."/>
            <person name="Yoshinaga Y."/>
            <person name="Zwiers L.-H."/>
            <person name="Turgeon B."/>
            <person name="Goodwin S."/>
            <person name="Spatafora J."/>
            <person name="Crous P."/>
            <person name="Grigoriev I."/>
        </authorList>
    </citation>
    <scope>NUCLEOTIDE SEQUENCE</scope>
    <source>
        <strain evidence="8">CBS 107.79</strain>
    </source>
</reference>
<gene>
    <name evidence="8" type="ORF">BU23DRAFT_557236</name>
</gene>
<comment type="catalytic activity">
    <reaction evidence="5">
        <text>a D-aminoacyl-tRNA + H2O = a tRNA + a D-alpha-amino acid + H(+)</text>
        <dbReference type="Rhea" id="RHEA:13953"/>
        <dbReference type="Rhea" id="RHEA-COMP:10123"/>
        <dbReference type="Rhea" id="RHEA-COMP:10124"/>
        <dbReference type="ChEBI" id="CHEBI:15377"/>
        <dbReference type="ChEBI" id="CHEBI:15378"/>
        <dbReference type="ChEBI" id="CHEBI:59871"/>
        <dbReference type="ChEBI" id="CHEBI:78442"/>
        <dbReference type="ChEBI" id="CHEBI:79333"/>
        <dbReference type="EC" id="3.1.1.96"/>
    </reaction>
</comment>
<dbReference type="GO" id="GO:0051500">
    <property type="term" value="F:D-tyrosyl-tRNA(Tyr) deacylase activity"/>
    <property type="evidence" value="ECO:0007669"/>
    <property type="project" value="TreeGrafter"/>
</dbReference>
<dbReference type="PANTHER" id="PTHR10472">
    <property type="entry name" value="D-TYROSYL-TRNA TYR DEACYLASE"/>
    <property type="match status" value="1"/>
</dbReference>
<keyword evidence="6" id="KW-0694">RNA-binding</keyword>
<comment type="similarity">
    <text evidence="1 6">Belongs to the DTD family.</text>
</comment>
<sequence length="203" mass="21911">MRTVLQRVKSASVTVDGQLVSSIGNGLLVLAAISKDDTEKDVDSMPGKILKAKLWDDEATDPPGKWKKNVMEIEGEVLCVSQFTLLASVKKGNKPSFHQSASGVKAKELYQAFFKNVQNSYKPEKVKDGLFAAMMDVALVNDGPVTIQIDTDPPKMDDPTSLGPSGIGTPSGSTTSTAVDINDLVNNMTRIQKEFKIPAELLE</sequence>
<evidence type="ECO:0000256" key="6">
    <source>
        <dbReference type="RuleBase" id="RU003470"/>
    </source>
</evidence>
<feature type="region of interest" description="Disordered" evidence="7">
    <location>
        <begin position="150"/>
        <end position="175"/>
    </location>
</feature>
<evidence type="ECO:0000256" key="7">
    <source>
        <dbReference type="SAM" id="MobiDB-lite"/>
    </source>
</evidence>
<evidence type="ECO:0000313" key="9">
    <source>
        <dbReference type="Proteomes" id="UP000800036"/>
    </source>
</evidence>
<keyword evidence="6" id="KW-0963">Cytoplasm</keyword>
<evidence type="ECO:0000256" key="4">
    <source>
        <dbReference type="ARBA" id="ARBA00047676"/>
    </source>
</evidence>
<dbReference type="SUPFAM" id="SSF69500">
    <property type="entry name" value="DTD-like"/>
    <property type="match status" value="1"/>
</dbReference>
<evidence type="ECO:0000256" key="5">
    <source>
        <dbReference type="ARBA" id="ARBA00048018"/>
    </source>
</evidence>
<dbReference type="EMBL" id="ML976704">
    <property type="protein sequence ID" value="KAF1970077.1"/>
    <property type="molecule type" value="Genomic_DNA"/>
</dbReference>
<name>A0A6A5V9X0_9PLEO</name>
<comment type="subcellular location">
    <subcellularLocation>
        <location evidence="6">Cytoplasm</location>
    </subcellularLocation>
</comment>
<dbReference type="InterPro" id="IPR003732">
    <property type="entry name" value="Daa-tRNA_deacyls_DTD"/>
</dbReference>
<dbReference type="GO" id="GO:0005737">
    <property type="term" value="C:cytoplasm"/>
    <property type="evidence" value="ECO:0007669"/>
    <property type="project" value="UniProtKB-SubCell"/>
</dbReference>
<evidence type="ECO:0000256" key="2">
    <source>
        <dbReference type="ARBA" id="ARBA00013056"/>
    </source>
</evidence>
<comment type="catalytic activity">
    <reaction evidence="4">
        <text>glycyl-tRNA(Ala) + H2O = tRNA(Ala) + glycine + H(+)</text>
        <dbReference type="Rhea" id="RHEA:53744"/>
        <dbReference type="Rhea" id="RHEA-COMP:9657"/>
        <dbReference type="Rhea" id="RHEA-COMP:13640"/>
        <dbReference type="ChEBI" id="CHEBI:15377"/>
        <dbReference type="ChEBI" id="CHEBI:15378"/>
        <dbReference type="ChEBI" id="CHEBI:57305"/>
        <dbReference type="ChEBI" id="CHEBI:78442"/>
        <dbReference type="ChEBI" id="CHEBI:78522"/>
        <dbReference type="EC" id="3.1.1.96"/>
    </reaction>
</comment>
<evidence type="ECO:0000256" key="3">
    <source>
        <dbReference type="ARBA" id="ARBA00020007"/>
    </source>
</evidence>
<dbReference type="FunFam" id="3.50.80.10:FF:000001">
    <property type="entry name" value="D-aminoacyl-tRNA deacylase"/>
    <property type="match status" value="1"/>
</dbReference>
<keyword evidence="9" id="KW-1185">Reference proteome</keyword>
<proteinExistence type="inferred from homology"/>
<dbReference type="AlphaFoldDB" id="A0A6A5V9X0"/>
<dbReference type="HAMAP" id="MF_00518">
    <property type="entry name" value="Deacylase_Dtd"/>
    <property type="match status" value="1"/>
</dbReference>
<dbReference type="PANTHER" id="PTHR10472:SF5">
    <property type="entry name" value="D-AMINOACYL-TRNA DEACYLASE 1"/>
    <property type="match status" value="1"/>
</dbReference>
<evidence type="ECO:0000256" key="1">
    <source>
        <dbReference type="ARBA" id="ARBA00009673"/>
    </source>
</evidence>
<accession>A0A6A5V9X0</accession>
<dbReference type="OrthoDB" id="275783at2759"/>
<keyword evidence="6" id="KW-0378">Hydrolase</keyword>
<dbReference type="Gene3D" id="3.50.80.10">
    <property type="entry name" value="D-tyrosyl-tRNA(Tyr) deacylase"/>
    <property type="match status" value="1"/>
</dbReference>
<organism evidence="8 9">
    <name type="scientific">Bimuria novae-zelandiae CBS 107.79</name>
    <dbReference type="NCBI Taxonomy" id="1447943"/>
    <lineage>
        <taxon>Eukaryota</taxon>
        <taxon>Fungi</taxon>
        <taxon>Dikarya</taxon>
        <taxon>Ascomycota</taxon>
        <taxon>Pezizomycotina</taxon>
        <taxon>Dothideomycetes</taxon>
        <taxon>Pleosporomycetidae</taxon>
        <taxon>Pleosporales</taxon>
        <taxon>Massarineae</taxon>
        <taxon>Didymosphaeriaceae</taxon>
        <taxon>Bimuria</taxon>
    </lineage>
</organism>
<dbReference type="Proteomes" id="UP000800036">
    <property type="component" value="Unassembled WGS sequence"/>
</dbReference>
<dbReference type="GO" id="GO:0000049">
    <property type="term" value="F:tRNA binding"/>
    <property type="evidence" value="ECO:0007669"/>
    <property type="project" value="UniProtKB-KW"/>
</dbReference>
<dbReference type="EC" id="3.1.1.96" evidence="2 6"/>
<dbReference type="Pfam" id="PF02580">
    <property type="entry name" value="Tyr_Deacylase"/>
    <property type="match status" value="1"/>
</dbReference>